<dbReference type="GO" id="GO:0005886">
    <property type="term" value="C:plasma membrane"/>
    <property type="evidence" value="ECO:0007669"/>
    <property type="project" value="UniProtKB-SubCell"/>
</dbReference>
<keyword evidence="10 14" id="KW-0472">Membrane</keyword>
<dbReference type="GO" id="GO:0008360">
    <property type="term" value="P:regulation of cell shape"/>
    <property type="evidence" value="ECO:0007669"/>
    <property type="project" value="UniProtKB-KW"/>
</dbReference>
<keyword evidence="9 14" id="KW-1133">Transmembrane helix</keyword>
<dbReference type="GO" id="GO:0003843">
    <property type="term" value="F:1,3-beta-D-glucan synthase activity"/>
    <property type="evidence" value="ECO:0007669"/>
    <property type="project" value="UniProtKB-EC"/>
</dbReference>
<evidence type="ECO:0000256" key="10">
    <source>
        <dbReference type="ARBA" id="ARBA00023136"/>
    </source>
</evidence>
<evidence type="ECO:0000256" key="8">
    <source>
        <dbReference type="ARBA" id="ARBA00022960"/>
    </source>
</evidence>
<feature type="transmembrane region" description="Helical" evidence="14">
    <location>
        <begin position="588"/>
        <end position="606"/>
    </location>
</feature>
<feature type="transmembrane region" description="Helical" evidence="14">
    <location>
        <begin position="714"/>
        <end position="733"/>
    </location>
</feature>
<evidence type="ECO:0000256" key="1">
    <source>
        <dbReference type="ARBA" id="ARBA00004651"/>
    </source>
</evidence>
<feature type="domain" description="1,3-beta-glucan synthase component FKS1-like" evidence="15">
    <location>
        <begin position="388"/>
        <end position="500"/>
    </location>
</feature>
<feature type="transmembrane region" description="Helical" evidence="14">
    <location>
        <begin position="618"/>
        <end position="636"/>
    </location>
</feature>
<keyword evidence="8" id="KW-0133">Cell shape</keyword>
<keyword evidence="7 14" id="KW-0812">Transmembrane</keyword>
<evidence type="ECO:0000256" key="14">
    <source>
        <dbReference type="SAM" id="Phobius"/>
    </source>
</evidence>
<dbReference type="Pfam" id="PF14288">
    <property type="entry name" value="FKS1_dom1"/>
    <property type="match status" value="1"/>
</dbReference>
<dbReference type="SMART" id="SM01205">
    <property type="entry name" value="FKS1_dom1"/>
    <property type="match status" value="1"/>
</dbReference>
<organism evidence="16 17">
    <name type="scientific">Zingiber officinale</name>
    <name type="common">Ginger</name>
    <name type="synonym">Amomum zingiber</name>
    <dbReference type="NCBI Taxonomy" id="94328"/>
    <lineage>
        <taxon>Eukaryota</taxon>
        <taxon>Viridiplantae</taxon>
        <taxon>Streptophyta</taxon>
        <taxon>Embryophyta</taxon>
        <taxon>Tracheophyta</taxon>
        <taxon>Spermatophyta</taxon>
        <taxon>Magnoliopsida</taxon>
        <taxon>Liliopsida</taxon>
        <taxon>Zingiberales</taxon>
        <taxon>Zingiberaceae</taxon>
        <taxon>Zingiber</taxon>
    </lineage>
</organism>
<feature type="transmembrane region" description="Helical" evidence="14">
    <location>
        <begin position="779"/>
        <end position="803"/>
    </location>
</feature>
<dbReference type="GO" id="GO:0000148">
    <property type="term" value="C:1,3-beta-D-glucan synthase complex"/>
    <property type="evidence" value="ECO:0007669"/>
    <property type="project" value="InterPro"/>
</dbReference>
<dbReference type="InterPro" id="IPR023175">
    <property type="entry name" value="Vta1/CALS_N_sf"/>
</dbReference>
<evidence type="ECO:0000256" key="3">
    <source>
        <dbReference type="ARBA" id="ARBA00012589"/>
    </source>
</evidence>
<evidence type="ECO:0000256" key="2">
    <source>
        <dbReference type="ARBA" id="ARBA00009040"/>
    </source>
</evidence>
<dbReference type="Gene3D" id="1.25.40.270">
    <property type="entry name" value="Vacuolar protein sorting-associated protein vta1"/>
    <property type="match status" value="1"/>
</dbReference>
<evidence type="ECO:0000313" key="17">
    <source>
        <dbReference type="Proteomes" id="UP000734854"/>
    </source>
</evidence>
<dbReference type="GO" id="GO:0006075">
    <property type="term" value="P:(1-&gt;3)-beta-D-glucan biosynthetic process"/>
    <property type="evidence" value="ECO:0007669"/>
    <property type="project" value="InterPro"/>
</dbReference>
<evidence type="ECO:0000256" key="12">
    <source>
        <dbReference type="ARBA" id="ARBA00032165"/>
    </source>
</evidence>
<dbReference type="InterPro" id="IPR026899">
    <property type="entry name" value="FKS1-like_dom1"/>
</dbReference>
<comment type="caution">
    <text evidence="16">The sequence shown here is derived from an EMBL/GenBank/DDBJ whole genome shotgun (WGS) entry which is preliminary data.</text>
</comment>
<protein>
    <recommendedName>
        <fullName evidence="12">1,3-beta-glucan synthase</fullName>
        <ecNumber evidence="3">2.4.1.34</ecNumber>
    </recommendedName>
    <alternativeName>
        <fullName evidence="12">1,3-beta-glucan synthase</fullName>
    </alternativeName>
</protein>
<evidence type="ECO:0000256" key="4">
    <source>
        <dbReference type="ARBA" id="ARBA00022475"/>
    </source>
</evidence>
<comment type="subcellular location">
    <subcellularLocation>
        <location evidence="1">Cell membrane</location>
        <topology evidence="1">Multi-pass membrane protein</topology>
    </subcellularLocation>
</comment>
<evidence type="ECO:0000256" key="6">
    <source>
        <dbReference type="ARBA" id="ARBA00022679"/>
    </source>
</evidence>
<feature type="transmembrane region" description="Helical" evidence="14">
    <location>
        <begin position="549"/>
        <end position="568"/>
    </location>
</feature>
<evidence type="ECO:0000259" key="15">
    <source>
        <dbReference type="SMART" id="SM01205"/>
    </source>
</evidence>
<dbReference type="EC" id="2.4.1.34" evidence="3"/>
<dbReference type="Pfam" id="PF25968">
    <property type="entry name" value="CALS1"/>
    <property type="match status" value="1"/>
</dbReference>
<accession>A0A8J5LG22</accession>
<evidence type="ECO:0000256" key="13">
    <source>
        <dbReference type="ARBA" id="ARBA00047777"/>
    </source>
</evidence>
<evidence type="ECO:0000256" key="7">
    <source>
        <dbReference type="ARBA" id="ARBA00022692"/>
    </source>
</evidence>
<evidence type="ECO:0000313" key="16">
    <source>
        <dbReference type="EMBL" id="KAG6513932.1"/>
    </source>
</evidence>
<dbReference type="PANTHER" id="PTHR12741">
    <property type="entry name" value="LYST-INTERACTING PROTEIN LIP5 DOPAMINE RESPONSIVE PROTEIN DRG-1"/>
    <property type="match status" value="1"/>
</dbReference>
<dbReference type="InterPro" id="IPR003440">
    <property type="entry name" value="Glyco_trans_48_dom"/>
</dbReference>
<comment type="catalytic activity">
    <reaction evidence="13">
        <text>[(1-&gt;3)-beta-D-glucosyl](n) + UDP-alpha-D-glucose = [(1-&gt;3)-beta-D-glucosyl](n+1) + UDP + H(+)</text>
        <dbReference type="Rhea" id="RHEA:21476"/>
        <dbReference type="Rhea" id="RHEA-COMP:11146"/>
        <dbReference type="Rhea" id="RHEA-COMP:14303"/>
        <dbReference type="ChEBI" id="CHEBI:15378"/>
        <dbReference type="ChEBI" id="CHEBI:37671"/>
        <dbReference type="ChEBI" id="CHEBI:58223"/>
        <dbReference type="ChEBI" id="CHEBI:58885"/>
        <dbReference type="EC" id="2.4.1.34"/>
    </reaction>
</comment>
<dbReference type="InterPro" id="IPR058851">
    <property type="entry name" value="CALS1_helical"/>
</dbReference>
<dbReference type="PANTHER" id="PTHR12741:SF47">
    <property type="entry name" value="CALLOSE SYNTHASE 9"/>
    <property type="match status" value="1"/>
</dbReference>
<evidence type="ECO:0000256" key="5">
    <source>
        <dbReference type="ARBA" id="ARBA00022676"/>
    </source>
</evidence>
<proteinExistence type="inferred from homology"/>
<reference evidence="16 17" key="1">
    <citation type="submission" date="2020-08" db="EMBL/GenBank/DDBJ databases">
        <title>Plant Genome Project.</title>
        <authorList>
            <person name="Zhang R.-G."/>
        </authorList>
    </citation>
    <scope>NUCLEOTIDE SEQUENCE [LARGE SCALE GENOMIC DNA]</scope>
    <source>
        <tissue evidence="16">Rhizome</tissue>
    </source>
</reference>
<keyword evidence="6" id="KW-0808">Transferase</keyword>
<keyword evidence="4" id="KW-1003">Cell membrane</keyword>
<dbReference type="EMBL" id="JACMSC010000007">
    <property type="protein sequence ID" value="KAG6513932.1"/>
    <property type="molecule type" value="Genomic_DNA"/>
</dbReference>
<evidence type="ECO:0000256" key="11">
    <source>
        <dbReference type="ARBA" id="ARBA00023316"/>
    </source>
</evidence>
<dbReference type="Pfam" id="PF02364">
    <property type="entry name" value="Glucan_synthase"/>
    <property type="match status" value="2"/>
</dbReference>
<sequence>MRTPETNWERLVRAALRLERLGVVVSEQQPVSGVAGNVPSSLTNNTHIDEILRAADEIEDEDPNIARILCEHAYSLAQNLDPNSEGRGVLQFKTGLMSVIKQKLAKRDGRTIDRSQDIARLQEFYKHYRENNKVDELREDEMKMRESGVFSGNLGDYTVSLIAYALKCSGQCTDKENLVEMLYCEPNSFDRLERKTLKRKKVFATLRVLGTVLEELTREMAPDAAQNLISEEMKRVMEKDAAMTEDVIPYNIIPLDTQSITNAIVNLPEASYYGDKVKAAILSLKYYANLPKLPSDFSLPATRSADVLDLLHYVFGFQKDNVSNQREHIVHLLANEQSRFGCVLGSEPKIDETAVTSVFKKSLENYTKWCNYLPLQPVWNNMDNLSREKKLLYVSLYFLIWGEAANIRFLPECLCYIFHHMARELEEILRQPIAQSAKSCISPDGVSFLSQLIFPLYDVIAAEAANNDNGRAPHSAWRNYDDFNEFFWSLRCFQLGWPWMLSSPFFTKPSKNTMVNPSLQGILSSGGSKHYGKTSFVEHRTFLHLYHSFHRLWIFLFMMFQGLTIIAFNNGVNSTTIKQVLSLGPTYVVMKFIESVLDILMMYGAFSTSRRSAVTRIFGRFLWFSVASFAVCYFYIKALQDGSSSAAFRIYIFMIGIYAAYNLFIGFLVRIPFCHRLTDLCYRWRIVRLVRWLHQEHYYVGQGMYERTIDYINYYMYFSGWSFLAGSFHLPIFSRKIKPLVSPTKTIVNFRNLQYSWHDLMSRNNHNALTILSLWAPVFAIYLLDIYIFYTVVSSVWGFLLGARDRLGEVVFRSGLLKLFITSLRDFLQHLWTIFMCLFQKGLQKQLSSSGQGEELNRLDAARFAPFWNKIVGCLREEDYISDPERDLLIMPKNSGILPMVQWPLFLLASKIFVARDTAAESKDLQDDLWLRISRDEYMGYAVKECYHSIKVILMSLLDKEGQLWVERIDEDIHESIRKKNIQTNFRLSKLHFVMSRISALTGILKGEESAERLKGAVNAVQDLYEVVHHDVLALDMSHNIDAWAQITNARAEGRLFSNLNWPKDPEMKALIKRLHALLTTNESASNVPRNLEARRRLQFFTNSMFMKMPIVKAVSEMLSFSVFTPYYSETVLYSLDELHKKNEDGISTLFYLQKIYPDEWKNFLERIGRKEDTDDSELLESENDKLELRFWASYRGQTLARTVRGMMYYRKALMLQSYLERTSEDGTIPGTANAMDLAEGFDLSPQARALADLKFTYVVTCQIYGKQKGEGKPEAKDIAMLMQRNEALRVAFIDEVETVKDGKPHTNYYSRLVKADIHGKDKVIFGAFHFVSKLYFFHLENSCRLAQFGLLTILNPIDQWRTYVLLFQEIYSIKLPGNPKLGEGKPENQNHAVIFTRGNAVQTIDMNQDNYFEEALKIRNLLEEFHLVHGKHKPTILGIREHVFTGSVSSLASFMSNQETSFVTLGQRVLANPLKVRMHYGHPDVFDRIFHITRGGMSKASRIINISEDIYAGFNSTLRQGNVTHHEYIQVGKGRDVGLNQIALFEGKVAGGNGEQVLSRDVYRLGQLFDFFRMMSFYVTTVGFYFCTMVCPILL</sequence>
<keyword evidence="17" id="KW-1185">Reference proteome</keyword>
<feature type="transmembrane region" description="Helical" evidence="14">
    <location>
        <begin position="648"/>
        <end position="669"/>
    </location>
</feature>
<evidence type="ECO:0000256" key="9">
    <source>
        <dbReference type="ARBA" id="ARBA00022989"/>
    </source>
</evidence>
<keyword evidence="5" id="KW-0328">Glycosyltransferase</keyword>
<feature type="transmembrane region" description="Helical" evidence="14">
    <location>
        <begin position="1576"/>
        <end position="1595"/>
    </location>
</feature>
<keyword evidence="11" id="KW-0961">Cell wall biogenesis/degradation</keyword>
<gene>
    <name evidence="16" type="ORF">ZIOFF_024269</name>
</gene>
<name>A0A8J5LG22_ZINOF</name>
<comment type="similarity">
    <text evidence="2">Belongs to the glycosyltransferase 48 family.</text>
</comment>
<dbReference type="Proteomes" id="UP000734854">
    <property type="component" value="Unassembled WGS sequence"/>
</dbReference>